<dbReference type="PANTHER" id="PTHR23513:SF6">
    <property type="entry name" value="MAJOR FACILITATOR SUPERFAMILY ASSOCIATED DOMAIN-CONTAINING PROTEIN"/>
    <property type="match status" value="1"/>
</dbReference>
<feature type="transmembrane region" description="Helical" evidence="6">
    <location>
        <begin position="250"/>
        <end position="270"/>
    </location>
</feature>
<comment type="subcellular location">
    <subcellularLocation>
        <location evidence="1">Cell membrane</location>
        <topology evidence="1">Multi-pass membrane protein</topology>
    </subcellularLocation>
</comment>
<dbReference type="Proteomes" id="UP001344906">
    <property type="component" value="Unassembled WGS sequence"/>
</dbReference>
<dbReference type="PANTHER" id="PTHR23513">
    <property type="entry name" value="INTEGRAL MEMBRANE EFFLUX PROTEIN-RELATED"/>
    <property type="match status" value="1"/>
</dbReference>
<dbReference type="Gene3D" id="1.20.1250.20">
    <property type="entry name" value="MFS general substrate transporter like domains"/>
    <property type="match status" value="1"/>
</dbReference>
<feature type="transmembrane region" description="Helical" evidence="6">
    <location>
        <begin position="376"/>
        <end position="393"/>
    </location>
</feature>
<dbReference type="CDD" id="cd06173">
    <property type="entry name" value="MFS_MefA_like"/>
    <property type="match status" value="1"/>
</dbReference>
<dbReference type="InterPro" id="IPR036259">
    <property type="entry name" value="MFS_trans_sf"/>
</dbReference>
<feature type="transmembrane region" description="Helical" evidence="6">
    <location>
        <begin position="304"/>
        <end position="327"/>
    </location>
</feature>
<dbReference type="SUPFAM" id="SSF103473">
    <property type="entry name" value="MFS general substrate transporter"/>
    <property type="match status" value="1"/>
</dbReference>
<sequence length="415" mass="45109">MQRNFLNLWIARTISLFGSAITTLALPLTAISILHATPFQMGLLFALGQIPQLLFGFVVGVWVDRVRRRPLLLLADLGRTMLLALIPLLSLLHALKIESLYVLNFFLGVLSVIFTIASTSFLPSLVEREDLVEANTALQVSQSGAQIAGPSLAGICIQLVTAPVAIIGDSLSFFLSALFIWRIGRKRGDDIPLASRQNLWEQVRVGLDAVVKNPFLRALAMANGVANIFWGAQLSLLLVYMTDVLKINSLWIGIIYACGNGGFLVGTLLAKRALQWWGLGWSLCAVPLLSIGGAFLVPVAHGSLLEVALILACAQFLTVCPLIIYHIHEVSLRQSITPDTLQGRVNATMQVVSWATTPLGALLGGWLGGQIGIRSTLFLIVGGLLFAQLWLWFSPVRTLRTLPQEEMQKTDAGVV</sequence>
<accession>A0ABQ6FNQ8</accession>
<keyword evidence="4 6" id="KW-1133">Transmembrane helix</keyword>
<comment type="caution">
    <text evidence="7">The sequence shown here is derived from an EMBL/GenBank/DDBJ whole genome shotgun (WGS) entry which is preliminary data.</text>
</comment>
<evidence type="ECO:0000256" key="4">
    <source>
        <dbReference type="ARBA" id="ARBA00022989"/>
    </source>
</evidence>
<proteinExistence type="predicted"/>
<evidence type="ECO:0000256" key="1">
    <source>
        <dbReference type="ARBA" id="ARBA00004651"/>
    </source>
</evidence>
<feature type="transmembrane region" description="Helical" evidence="6">
    <location>
        <begin position="101"/>
        <end position="122"/>
    </location>
</feature>
<feature type="transmembrane region" description="Helical" evidence="6">
    <location>
        <begin position="347"/>
        <end position="369"/>
    </location>
</feature>
<keyword evidence="3 6" id="KW-0812">Transmembrane</keyword>
<dbReference type="Pfam" id="PF07690">
    <property type="entry name" value="MFS_1"/>
    <property type="match status" value="1"/>
</dbReference>
<feature type="transmembrane region" description="Helical" evidence="6">
    <location>
        <begin position="276"/>
        <end position="297"/>
    </location>
</feature>
<gene>
    <name evidence="7" type="ORF">KDH_27530</name>
</gene>
<evidence type="ECO:0000256" key="6">
    <source>
        <dbReference type="SAM" id="Phobius"/>
    </source>
</evidence>
<evidence type="ECO:0000256" key="3">
    <source>
        <dbReference type="ARBA" id="ARBA00022692"/>
    </source>
</evidence>
<name>A0ABQ6FNQ8_9CHLR</name>
<evidence type="ECO:0000256" key="2">
    <source>
        <dbReference type="ARBA" id="ARBA00022475"/>
    </source>
</evidence>
<organism evidence="7 8">
    <name type="scientific">Dictyobacter halimunensis</name>
    <dbReference type="NCBI Taxonomy" id="3026934"/>
    <lineage>
        <taxon>Bacteria</taxon>
        <taxon>Bacillati</taxon>
        <taxon>Chloroflexota</taxon>
        <taxon>Ktedonobacteria</taxon>
        <taxon>Ktedonobacterales</taxon>
        <taxon>Dictyobacteraceae</taxon>
        <taxon>Dictyobacter</taxon>
    </lineage>
</organism>
<evidence type="ECO:0000313" key="7">
    <source>
        <dbReference type="EMBL" id="GLV55909.1"/>
    </source>
</evidence>
<feature type="transmembrane region" description="Helical" evidence="6">
    <location>
        <begin position="12"/>
        <end position="36"/>
    </location>
</feature>
<reference evidence="7 8" key="1">
    <citation type="submission" date="2023-02" db="EMBL/GenBank/DDBJ databases">
        <title>Dictyobacter halimunensis sp. nov., a new member of the class Ktedonobacteria from forest soil in a geothermal area.</title>
        <authorList>
            <person name="Rachmania M.K."/>
            <person name="Ningsih F."/>
            <person name="Sakai Y."/>
            <person name="Yabe S."/>
            <person name="Yokota A."/>
            <person name="Sjamsuridzal W."/>
        </authorList>
    </citation>
    <scope>NUCLEOTIDE SEQUENCE [LARGE SCALE GENOMIC DNA]</scope>
    <source>
        <strain evidence="7 8">S3.2.2.5</strain>
    </source>
</reference>
<keyword evidence="8" id="KW-1185">Reference proteome</keyword>
<evidence type="ECO:0000313" key="8">
    <source>
        <dbReference type="Proteomes" id="UP001344906"/>
    </source>
</evidence>
<keyword evidence="5 6" id="KW-0472">Membrane</keyword>
<feature type="transmembrane region" description="Helical" evidence="6">
    <location>
        <begin position="215"/>
        <end position="238"/>
    </location>
</feature>
<feature type="transmembrane region" description="Helical" evidence="6">
    <location>
        <begin position="159"/>
        <end position="181"/>
    </location>
</feature>
<dbReference type="EMBL" id="BSRI01000001">
    <property type="protein sequence ID" value="GLV55909.1"/>
    <property type="molecule type" value="Genomic_DNA"/>
</dbReference>
<keyword evidence="2" id="KW-1003">Cell membrane</keyword>
<dbReference type="InterPro" id="IPR011701">
    <property type="entry name" value="MFS"/>
</dbReference>
<feature type="transmembrane region" description="Helical" evidence="6">
    <location>
        <begin position="42"/>
        <end position="63"/>
    </location>
</feature>
<evidence type="ECO:0000256" key="5">
    <source>
        <dbReference type="ARBA" id="ARBA00023136"/>
    </source>
</evidence>
<protein>
    <submittedName>
        <fullName evidence="7">MFS transporter</fullName>
    </submittedName>
</protein>